<gene>
    <name evidence="2" type="ORF">SAMN05192561_101435</name>
</gene>
<evidence type="ECO:0000313" key="2">
    <source>
        <dbReference type="EMBL" id="SEH38910.1"/>
    </source>
</evidence>
<dbReference type="STRING" id="1267564.SAMN05192561_101435"/>
<feature type="compositionally biased region" description="Acidic residues" evidence="1">
    <location>
        <begin position="1"/>
        <end position="11"/>
    </location>
</feature>
<dbReference type="RefSeq" id="WP_092813650.1">
    <property type="nucleotide sequence ID" value="NZ_FNWU01000001.1"/>
</dbReference>
<keyword evidence="3" id="KW-1185">Reference proteome</keyword>
<accession>A0A1H6HUZ9</accession>
<sequence length="97" mass="10293">MSEDADEDEATDAPAVELESGASIEGQPVTRVASRLVWPKSKSDVIEQEGDATIRTPDGARELASVLEETDETLFDSRGAFVETVAETVGRGPVATE</sequence>
<organism evidence="2 3">
    <name type="scientific">Halopenitus malekzadehii</name>
    <dbReference type="NCBI Taxonomy" id="1267564"/>
    <lineage>
        <taxon>Archaea</taxon>
        <taxon>Methanobacteriati</taxon>
        <taxon>Methanobacteriota</taxon>
        <taxon>Stenosarchaea group</taxon>
        <taxon>Halobacteria</taxon>
        <taxon>Halobacteriales</taxon>
        <taxon>Haloferacaceae</taxon>
        <taxon>Halopenitus</taxon>
    </lineage>
</organism>
<dbReference type="OrthoDB" id="195084at2157"/>
<dbReference type="InterPro" id="IPR043899">
    <property type="entry name" value="DUF5789"/>
</dbReference>
<name>A0A1H6HUZ9_9EURY</name>
<feature type="region of interest" description="Disordered" evidence="1">
    <location>
        <begin position="1"/>
        <end position="28"/>
    </location>
</feature>
<proteinExistence type="predicted"/>
<dbReference type="Proteomes" id="UP000199215">
    <property type="component" value="Unassembled WGS sequence"/>
</dbReference>
<dbReference type="AlphaFoldDB" id="A0A1H6HUZ9"/>
<reference evidence="2 3" key="1">
    <citation type="submission" date="2016-10" db="EMBL/GenBank/DDBJ databases">
        <authorList>
            <person name="de Groot N.N."/>
        </authorList>
    </citation>
    <scope>NUCLEOTIDE SEQUENCE [LARGE SCALE GENOMIC DNA]</scope>
    <source>
        <strain evidence="2 3">IBRC-M10418</strain>
    </source>
</reference>
<evidence type="ECO:0000313" key="3">
    <source>
        <dbReference type="Proteomes" id="UP000199215"/>
    </source>
</evidence>
<dbReference type="Pfam" id="PF19102">
    <property type="entry name" value="DUF5789"/>
    <property type="match status" value="1"/>
</dbReference>
<protein>
    <submittedName>
        <fullName evidence="2">Uncharacterized protein</fullName>
    </submittedName>
</protein>
<evidence type="ECO:0000256" key="1">
    <source>
        <dbReference type="SAM" id="MobiDB-lite"/>
    </source>
</evidence>
<dbReference type="EMBL" id="FNWU01000001">
    <property type="protein sequence ID" value="SEH38910.1"/>
    <property type="molecule type" value="Genomic_DNA"/>
</dbReference>